<dbReference type="EC" id="3.4.19.12" evidence="2"/>
<keyword evidence="5" id="KW-0378">Hydrolase</keyword>
<feature type="compositionally biased region" description="Pro residues" evidence="7">
    <location>
        <begin position="813"/>
        <end position="826"/>
    </location>
</feature>
<feature type="region of interest" description="Disordered" evidence="7">
    <location>
        <begin position="29"/>
        <end position="55"/>
    </location>
</feature>
<evidence type="ECO:0000256" key="7">
    <source>
        <dbReference type="SAM" id="MobiDB-lite"/>
    </source>
</evidence>
<dbReference type="InterPro" id="IPR001394">
    <property type="entry name" value="Peptidase_C19_UCH"/>
</dbReference>
<dbReference type="Proteomes" id="UP000481861">
    <property type="component" value="Unassembled WGS sequence"/>
</dbReference>
<feature type="region of interest" description="Disordered" evidence="7">
    <location>
        <begin position="128"/>
        <end position="147"/>
    </location>
</feature>
<comment type="caution">
    <text evidence="9">The sequence shown here is derived from an EMBL/GenBank/DDBJ whole genome shotgun (WGS) entry which is preliminary data.</text>
</comment>
<dbReference type="PANTHER" id="PTHR43982:SF6">
    <property type="entry name" value="UBIQUITIN CARBOXYL-TERMINAL HYDROLASE 2-RELATED"/>
    <property type="match status" value="1"/>
</dbReference>
<dbReference type="AlphaFoldDB" id="A0A7C8I294"/>
<dbReference type="Gene3D" id="3.90.70.10">
    <property type="entry name" value="Cysteine proteinases"/>
    <property type="match status" value="2"/>
</dbReference>
<evidence type="ECO:0000256" key="5">
    <source>
        <dbReference type="ARBA" id="ARBA00022801"/>
    </source>
</evidence>
<name>A0A7C8I294_9PLEO</name>
<dbReference type="Pfam" id="PF00443">
    <property type="entry name" value="UCH"/>
    <property type="match status" value="1"/>
</dbReference>
<dbReference type="GO" id="GO:0061136">
    <property type="term" value="P:regulation of proteasomal protein catabolic process"/>
    <property type="evidence" value="ECO:0007669"/>
    <property type="project" value="TreeGrafter"/>
</dbReference>
<feature type="region of interest" description="Disordered" evidence="7">
    <location>
        <begin position="758"/>
        <end position="834"/>
    </location>
</feature>
<keyword evidence="6" id="KW-0788">Thiol protease</keyword>
<dbReference type="GO" id="GO:0043161">
    <property type="term" value="P:proteasome-mediated ubiquitin-dependent protein catabolic process"/>
    <property type="evidence" value="ECO:0007669"/>
    <property type="project" value="InterPro"/>
</dbReference>
<feature type="compositionally biased region" description="Acidic residues" evidence="7">
    <location>
        <begin position="781"/>
        <end position="794"/>
    </location>
</feature>
<evidence type="ECO:0000313" key="10">
    <source>
        <dbReference type="Proteomes" id="UP000481861"/>
    </source>
</evidence>
<dbReference type="InterPro" id="IPR028889">
    <property type="entry name" value="USP"/>
</dbReference>
<sequence length="1212" mass="136739">MSSGLPGKTAPRLLQDLLTYDPRHEERAGRNLLTTAPPHYNPDPAAPRSPAVPNRNCRHVFLNKSEQSKPPRHGEDAAHDTVYKVAAFCSKCLWHLDLTVDFRDNGNRSTPCRPGTDFALHHFQYRPDPEEEARGSPVDRPHERNHSFSCSAPKCPVDVHIRLTPPRFDDQDIVLLTDRAVLRKRWEAAKQLGGDRADATMARPVDALDFLSTYLLDSLNPVKGKSRIPLMNRKFLRTFGKDCDSILKRLGFTNTVELEDDGSSADVWYLPKVGPLAHPLDSVPSPTNILYDARYELVTIISRYPEHERTGVRHDPTIPQPAMNDLEMALGCLAYSKTQGRGAPRNASYEEDHPYYAGLGAVGDFSDALLMFAYSRQVAVDMDNTPYYFECLQDLSIGRASAELQTKVALLASNGQTNRREIAKAYRHFGIEPRHANTINEDHIIGSFRSRLSDESHNMVEETRKQLRIIGSARNSQRILDEASDAIETYEQALSYLGMDIDQTDDFIPTMYTVKVGDNAGSVQTARKAVKIIAEARNSQRLRDFLANGLMPSAEMEVGEAYALLNIGNRTEKIDMEVLKNQLDLQAADNPESSAKYEQAFQLVQQDQAQNYNNYSNDTSAPYSTRHPLQTWPVGCKNIGNTCYLNSVLQFLFTVKPLREMVLNCDTHLQETTPEALSAKKNVGRSKVTAEQVDKARHFVLELRKLFEHMISAPTYTVKPEINLAGLALTKSDEPDSQQVSEESIRLGLGEIGGIPVSGPALPPQDAFVGKELPTPADSVMGDEDANGDTDSMEAMDFSAPATDLDTTNTTKPEPPSRPPPVPPRPQTSNEPTIKKIEFRARQQDASEIMQNIFDLLSCAVVGTGVMRDDEQRDLIKDLFFSDVTTVRKTQSIQRIPELMDTFIVSPGLRDRPLYSCLDDDFGLDTEDDKATARYRYIDVASPIQIINVKRAIYEKGTSAKDESHIKLDKVLYLDRYLNKTMSLSEDELQQRREKQWKLQARLKLAGERQKVLRLEESPEMTMSLPEVVEETAIMIDNISEQQATEQDGSGDSAILDYHQLTADMRTRANELQKELKGIDGQMTMLEQEVDSIFEDCRDYPYRLHAVFMHRGSAGGGHYWIYIYDFQENIWRKYNDEAVDEVDEDEILRKENNNPATSTAIVYVRDDRVRDFTEAVCRKPSLEPSHDIEMRDVIAPDPEYKDFEIIDGVEQE</sequence>
<evidence type="ECO:0000313" key="9">
    <source>
        <dbReference type="EMBL" id="KAF2868909.1"/>
    </source>
</evidence>
<keyword evidence="3" id="KW-0645">Protease</keyword>
<protein>
    <recommendedName>
        <fullName evidence="2">ubiquitinyl hydrolase 1</fullName>
        <ecNumber evidence="2">3.4.19.12</ecNumber>
    </recommendedName>
</protein>
<dbReference type="PROSITE" id="PS50235">
    <property type="entry name" value="USP_3"/>
    <property type="match status" value="1"/>
</dbReference>
<evidence type="ECO:0000259" key="8">
    <source>
        <dbReference type="PROSITE" id="PS50235"/>
    </source>
</evidence>
<dbReference type="Pfam" id="PF13446">
    <property type="entry name" value="RPT"/>
    <property type="match status" value="2"/>
</dbReference>
<dbReference type="InterPro" id="IPR038765">
    <property type="entry name" value="Papain-like_cys_pep_sf"/>
</dbReference>
<evidence type="ECO:0000256" key="6">
    <source>
        <dbReference type="ARBA" id="ARBA00022807"/>
    </source>
</evidence>
<accession>A0A7C8I294</accession>
<keyword evidence="4" id="KW-0833">Ubl conjugation pathway</keyword>
<dbReference type="OrthoDB" id="2420415at2759"/>
<evidence type="ECO:0000256" key="4">
    <source>
        <dbReference type="ARBA" id="ARBA00022786"/>
    </source>
</evidence>
<feature type="compositionally biased region" description="Basic and acidic residues" evidence="7">
    <location>
        <begin position="128"/>
        <end position="146"/>
    </location>
</feature>
<dbReference type="PROSITE" id="PS00973">
    <property type="entry name" value="USP_2"/>
    <property type="match status" value="1"/>
</dbReference>
<feature type="domain" description="USP" evidence="8">
    <location>
        <begin position="634"/>
        <end position="1166"/>
    </location>
</feature>
<reference evidence="9 10" key="1">
    <citation type="submission" date="2020-01" db="EMBL/GenBank/DDBJ databases">
        <authorList>
            <consortium name="DOE Joint Genome Institute"/>
            <person name="Haridas S."/>
            <person name="Albert R."/>
            <person name="Binder M."/>
            <person name="Bloem J."/>
            <person name="Labutti K."/>
            <person name="Salamov A."/>
            <person name="Andreopoulos B."/>
            <person name="Baker S.E."/>
            <person name="Barry K."/>
            <person name="Bills G."/>
            <person name="Bluhm B.H."/>
            <person name="Cannon C."/>
            <person name="Castanera R."/>
            <person name="Culley D.E."/>
            <person name="Daum C."/>
            <person name="Ezra D."/>
            <person name="Gonzalez J.B."/>
            <person name="Henrissat B."/>
            <person name="Kuo A."/>
            <person name="Liang C."/>
            <person name="Lipzen A."/>
            <person name="Lutzoni F."/>
            <person name="Magnuson J."/>
            <person name="Mondo S."/>
            <person name="Nolan M."/>
            <person name="Ohm R."/>
            <person name="Pangilinan J."/>
            <person name="Park H.-J.H."/>
            <person name="Ramirez L."/>
            <person name="Alfaro M."/>
            <person name="Sun H."/>
            <person name="Tritt A."/>
            <person name="Yoshinaga Y."/>
            <person name="Zwiers L.-H.L."/>
            <person name="Turgeon B.G."/>
            <person name="Goodwin S.B."/>
            <person name="Spatafora J.W."/>
            <person name="Crous P.W."/>
            <person name="Grigoriev I.V."/>
        </authorList>
    </citation>
    <scope>NUCLEOTIDE SEQUENCE [LARGE SCALE GENOMIC DNA]</scope>
    <source>
        <strain evidence="9 10">CBS 611.86</strain>
    </source>
</reference>
<gene>
    <name evidence="9" type="ORF">BDV95DRAFT_106347</name>
</gene>
<evidence type="ECO:0000256" key="2">
    <source>
        <dbReference type="ARBA" id="ARBA00012759"/>
    </source>
</evidence>
<keyword evidence="10" id="KW-1185">Reference proteome</keyword>
<comment type="catalytic activity">
    <reaction evidence="1">
        <text>Thiol-dependent hydrolysis of ester, thioester, amide, peptide and isopeptide bonds formed by the C-terminal Gly of ubiquitin (a 76-residue protein attached to proteins as an intracellular targeting signal).</text>
        <dbReference type="EC" id="3.4.19.12"/>
    </reaction>
</comment>
<dbReference type="GO" id="GO:0070628">
    <property type="term" value="F:proteasome binding"/>
    <property type="evidence" value="ECO:0007669"/>
    <property type="project" value="TreeGrafter"/>
</dbReference>
<dbReference type="SUPFAM" id="SSF54001">
    <property type="entry name" value="Cysteine proteinases"/>
    <property type="match status" value="1"/>
</dbReference>
<organism evidence="9 10">
    <name type="scientific">Massariosphaeria phaeospora</name>
    <dbReference type="NCBI Taxonomy" id="100035"/>
    <lineage>
        <taxon>Eukaryota</taxon>
        <taxon>Fungi</taxon>
        <taxon>Dikarya</taxon>
        <taxon>Ascomycota</taxon>
        <taxon>Pezizomycotina</taxon>
        <taxon>Dothideomycetes</taxon>
        <taxon>Pleosporomycetidae</taxon>
        <taxon>Pleosporales</taxon>
        <taxon>Pleosporales incertae sedis</taxon>
        <taxon>Massariosphaeria</taxon>
    </lineage>
</organism>
<dbReference type="InterPro" id="IPR025305">
    <property type="entry name" value="UCH_repeat_domain"/>
</dbReference>
<dbReference type="GO" id="GO:0004843">
    <property type="term" value="F:cysteine-type deubiquitinase activity"/>
    <property type="evidence" value="ECO:0007669"/>
    <property type="project" value="UniProtKB-EC"/>
</dbReference>
<proteinExistence type="predicted"/>
<dbReference type="GO" id="GO:0016579">
    <property type="term" value="P:protein deubiquitination"/>
    <property type="evidence" value="ECO:0007669"/>
    <property type="project" value="InterPro"/>
</dbReference>
<dbReference type="PANTHER" id="PTHR43982">
    <property type="entry name" value="UBIQUITIN CARBOXYL-TERMINAL HYDROLASE"/>
    <property type="match status" value="1"/>
</dbReference>
<dbReference type="InterPro" id="IPR018200">
    <property type="entry name" value="USP_CS"/>
</dbReference>
<dbReference type="EMBL" id="JAADJZ010000017">
    <property type="protein sequence ID" value="KAF2868909.1"/>
    <property type="molecule type" value="Genomic_DNA"/>
</dbReference>
<dbReference type="InterPro" id="IPR044635">
    <property type="entry name" value="UBP14-like"/>
</dbReference>
<evidence type="ECO:0000256" key="3">
    <source>
        <dbReference type="ARBA" id="ARBA00022670"/>
    </source>
</evidence>
<evidence type="ECO:0000256" key="1">
    <source>
        <dbReference type="ARBA" id="ARBA00000707"/>
    </source>
</evidence>